<dbReference type="SUPFAM" id="SSF55874">
    <property type="entry name" value="ATPase domain of HSP90 chaperone/DNA topoisomerase II/histidine kinase"/>
    <property type="match status" value="1"/>
</dbReference>
<dbReference type="CDD" id="cd00082">
    <property type="entry name" value="HisKA"/>
    <property type="match status" value="1"/>
</dbReference>
<reference evidence="10 11" key="1">
    <citation type="submission" date="2016-03" db="EMBL/GenBank/DDBJ databases">
        <title>Genome sequence of Nesiotobacter sp. nov., a moderately halophilic alphaproteobacterium isolated from the Yellow Sea, China.</title>
        <authorList>
            <person name="Zhang G."/>
            <person name="Zhang R."/>
        </authorList>
    </citation>
    <scope>NUCLEOTIDE SEQUENCE [LARGE SCALE GENOMIC DNA]</scope>
    <source>
        <strain evidence="10 11">WB1-6</strain>
    </source>
</reference>
<protein>
    <recommendedName>
        <fullName evidence="2">histidine kinase</fullName>
        <ecNumber evidence="2">2.7.13.3</ecNumber>
    </recommendedName>
</protein>
<dbReference type="Pfam" id="PF00512">
    <property type="entry name" value="HisKA"/>
    <property type="match status" value="1"/>
</dbReference>
<dbReference type="GO" id="GO:0006355">
    <property type="term" value="P:regulation of DNA-templated transcription"/>
    <property type="evidence" value="ECO:0007669"/>
    <property type="project" value="InterPro"/>
</dbReference>
<dbReference type="EMBL" id="LVVZ01000019">
    <property type="protein sequence ID" value="OKL43706.1"/>
    <property type="molecule type" value="Genomic_DNA"/>
</dbReference>
<dbReference type="PANTHER" id="PTHR43065:SF10">
    <property type="entry name" value="PEROXIDE STRESS-ACTIVATED HISTIDINE KINASE MAK3"/>
    <property type="match status" value="1"/>
</dbReference>
<sequence>MTGQQVLDSLPHPVVVVGPDGRISRANAAGESFFQASLSVMQRHDLSYFVPFGSPLLNLLQQVKERGAPVNEYKVDIGSPRIGSEKLVDIHASPLSDQPESVVLLFQERTMAEKLDKQLTSRGAARTVTGLAAMLAHEIKNPLSGIRGAAQLLESSADEGDRALTRLIMEEADRIVKLVDRMEVFSDERPIDRAPVNIHVVLDRVKQLAENGFAKNIRIVEEYDPSLPPVFANKDQLVQIFLNLMKNASEALATTHDAEITITTAFRPGVRLSVPGVRERVSLPLEFCVKDNGPGVPQDLLPHLFEPFITTKTNGSGLGLALVAKIVGDHGGVIECDSTGRGTTFRILMPAYSQVEDEPERQE</sequence>
<dbReference type="Pfam" id="PF02518">
    <property type="entry name" value="HATPase_c"/>
    <property type="match status" value="1"/>
</dbReference>
<evidence type="ECO:0000256" key="7">
    <source>
        <dbReference type="ARBA" id="ARBA00022840"/>
    </source>
</evidence>
<evidence type="ECO:0000256" key="8">
    <source>
        <dbReference type="ARBA" id="ARBA00023012"/>
    </source>
</evidence>
<evidence type="ECO:0000256" key="3">
    <source>
        <dbReference type="ARBA" id="ARBA00022553"/>
    </source>
</evidence>
<keyword evidence="11" id="KW-1185">Reference proteome</keyword>
<comment type="catalytic activity">
    <reaction evidence="1">
        <text>ATP + protein L-histidine = ADP + protein N-phospho-L-histidine.</text>
        <dbReference type="EC" id="2.7.13.3"/>
    </reaction>
</comment>
<evidence type="ECO:0000256" key="1">
    <source>
        <dbReference type="ARBA" id="ARBA00000085"/>
    </source>
</evidence>
<evidence type="ECO:0000313" key="10">
    <source>
        <dbReference type="EMBL" id="OKL43706.1"/>
    </source>
</evidence>
<evidence type="ECO:0000256" key="4">
    <source>
        <dbReference type="ARBA" id="ARBA00022679"/>
    </source>
</evidence>
<comment type="caution">
    <text evidence="10">The sequence shown here is derived from an EMBL/GenBank/DDBJ whole genome shotgun (WGS) entry which is preliminary data.</text>
</comment>
<dbReference type="InterPro" id="IPR035965">
    <property type="entry name" value="PAS-like_dom_sf"/>
</dbReference>
<feature type="domain" description="Histidine kinase" evidence="9">
    <location>
        <begin position="134"/>
        <end position="353"/>
    </location>
</feature>
<dbReference type="InterPro" id="IPR005467">
    <property type="entry name" value="His_kinase_dom"/>
</dbReference>
<keyword evidence="7" id="KW-0067">ATP-binding</keyword>
<dbReference type="AlphaFoldDB" id="A0A1U7JG22"/>
<dbReference type="GO" id="GO:0005524">
    <property type="term" value="F:ATP binding"/>
    <property type="evidence" value="ECO:0007669"/>
    <property type="project" value="UniProtKB-KW"/>
</dbReference>
<dbReference type="RefSeq" id="WP_051269040.1">
    <property type="nucleotide sequence ID" value="NZ_LVVZ01000019.1"/>
</dbReference>
<evidence type="ECO:0000259" key="9">
    <source>
        <dbReference type="PROSITE" id="PS50109"/>
    </source>
</evidence>
<dbReference type="InterPro" id="IPR003661">
    <property type="entry name" value="HisK_dim/P_dom"/>
</dbReference>
<name>A0A1U7JG22_9HYPH</name>
<keyword evidence="5" id="KW-0547">Nucleotide-binding</keyword>
<dbReference type="InterPro" id="IPR036097">
    <property type="entry name" value="HisK_dim/P_sf"/>
</dbReference>
<accession>A0A1U7JG22</accession>
<dbReference type="Proteomes" id="UP000185783">
    <property type="component" value="Unassembled WGS sequence"/>
</dbReference>
<dbReference type="Gene3D" id="3.30.565.10">
    <property type="entry name" value="Histidine kinase-like ATPase, C-terminal domain"/>
    <property type="match status" value="1"/>
</dbReference>
<dbReference type="Gene3D" id="3.30.450.20">
    <property type="entry name" value="PAS domain"/>
    <property type="match status" value="1"/>
</dbReference>
<dbReference type="PROSITE" id="PS50109">
    <property type="entry name" value="HIS_KIN"/>
    <property type="match status" value="1"/>
</dbReference>
<keyword evidence="3" id="KW-0597">Phosphoprotein</keyword>
<dbReference type="SUPFAM" id="SSF47384">
    <property type="entry name" value="Homodimeric domain of signal transducing histidine kinase"/>
    <property type="match status" value="1"/>
</dbReference>
<dbReference type="SMART" id="SM00387">
    <property type="entry name" value="HATPase_c"/>
    <property type="match status" value="1"/>
</dbReference>
<dbReference type="Gene3D" id="1.10.287.130">
    <property type="match status" value="1"/>
</dbReference>
<evidence type="ECO:0000256" key="6">
    <source>
        <dbReference type="ARBA" id="ARBA00022777"/>
    </source>
</evidence>
<dbReference type="SMART" id="SM00091">
    <property type="entry name" value="PAS"/>
    <property type="match status" value="1"/>
</dbReference>
<dbReference type="CDD" id="cd00130">
    <property type="entry name" value="PAS"/>
    <property type="match status" value="1"/>
</dbReference>
<keyword evidence="6 10" id="KW-0418">Kinase</keyword>
<dbReference type="Pfam" id="PF00989">
    <property type="entry name" value="PAS"/>
    <property type="match status" value="1"/>
</dbReference>
<dbReference type="InterPro" id="IPR036890">
    <property type="entry name" value="HATPase_C_sf"/>
</dbReference>
<dbReference type="PRINTS" id="PR00344">
    <property type="entry name" value="BCTRLSENSOR"/>
</dbReference>
<dbReference type="GO" id="GO:0000155">
    <property type="term" value="F:phosphorelay sensor kinase activity"/>
    <property type="evidence" value="ECO:0007669"/>
    <property type="project" value="InterPro"/>
</dbReference>
<dbReference type="InterPro" id="IPR003594">
    <property type="entry name" value="HATPase_dom"/>
</dbReference>
<dbReference type="SMART" id="SM00388">
    <property type="entry name" value="HisKA"/>
    <property type="match status" value="1"/>
</dbReference>
<keyword evidence="4" id="KW-0808">Transferase</keyword>
<evidence type="ECO:0000256" key="5">
    <source>
        <dbReference type="ARBA" id="ARBA00022741"/>
    </source>
</evidence>
<dbReference type="InterPro" id="IPR004358">
    <property type="entry name" value="Sig_transdc_His_kin-like_C"/>
</dbReference>
<evidence type="ECO:0000256" key="2">
    <source>
        <dbReference type="ARBA" id="ARBA00012438"/>
    </source>
</evidence>
<dbReference type="OrthoDB" id="9789238at2"/>
<organism evidence="10 11">
    <name type="scientific">Pseudovibrio exalbescens</name>
    <dbReference type="NCBI Taxonomy" id="197461"/>
    <lineage>
        <taxon>Bacteria</taxon>
        <taxon>Pseudomonadati</taxon>
        <taxon>Pseudomonadota</taxon>
        <taxon>Alphaproteobacteria</taxon>
        <taxon>Hyphomicrobiales</taxon>
        <taxon>Stappiaceae</taxon>
        <taxon>Pseudovibrio</taxon>
    </lineage>
</organism>
<dbReference type="SUPFAM" id="SSF55785">
    <property type="entry name" value="PYP-like sensor domain (PAS domain)"/>
    <property type="match status" value="1"/>
</dbReference>
<proteinExistence type="predicted"/>
<dbReference type="PANTHER" id="PTHR43065">
    <property type="entry name" value="SENSOR HISTIDINE KINASE"/>
    <property type="match status" value="1"/>
</dbReference>
<keyword evidence="8" id="KW-0902">Two-component regulatory system</keyword>
<dbReference type="InterPro" id="IPR013767">
    <property type="entry name" value="PAS_fold"/>
</dbReference>
<gene>
    <name evidence="10" type="ORF">A3843_12670</name>
</gene>
<dbReference type="InterPro" id="IPR000014">
    <property type="entry name" value="PAS"/>
</dbReference>
<dbReference type="STRING" id="197461.A3843_12670"/>
<dbReference type="EC" id="2.7.13.3" evidence="2"/>
<evidence type="ECO:0000313" key="11">
    <source>
        <dbReference type="Proteomes" id="UP000185783"/>
    </source>
</evidence>